<gene>
    <name evidence="2" type="ORF">BJ212DRAFT_1305157</name>
</gene>
<evidence type="ECO:0000313" key="3">
    <source>
        <dbReference type="Proteomes" id="UP000807769"/>
    </source>
</evidence>
<dbReference type="Proteomes" id="UP000807769">
    <property type="component" value="Unassembled WGS sequence"/>
</dbReference>
<dbReference type="GeneID" id="64627742"/>
<proteinExistence type="predicted"/>
<dbReference type="EMBL" id="JABBWG010000101">
    <property type="protein sequence ID" value="KAG1801129.1"/>
    <property type="molecule type" value="Genomic_DNA"/>
</dbReference>
<feature type="region of interest" description="Disordered" evidence="1">
    <location>
        <begin position="339"/>
        <end position="418"/>
    </location>
</feature>
<feature type="compositionally biased region" description="Low complexity" evidence="1">
    <location>
        <begin position="339"/>
        <end position="349"/>
    </location>
</feature>
<protein>
    <submittedName>
        <fullName evidence="2">Uncharacterized protein</fullName>
    </submittedName>
</protein>
<dbReference type="RefSeq" id="XP_041186003.1">
    <property type="nucleotide sequence ID" value="XM_041333725.1"/>
</dbReference>
<name>A0A9P7DR81_9AGAM</name>
<dbReference type="AlphaFoldDB" id="A0A9P7DR81"/>
<feature type="compositionally biased region" description="Acidic residues" evidence="1">
    <location>
        <begin position="282"/>
        <end position="292"/>
    </location>
</feature>
<sequence length="418" mass="46426">MYLAGIIYQGGEPKIKRQSTFNSAFSPLDIFKLIWIYMASEMEKLLGDAAGCQNCFFVCLLVHEPPPPNTLCSLLTFWLKINQKFFAKWLIHKEFFPNVQNENDLTDEQKESQQIMCWYCWQTNLMCLAHSGGSRGVLSIKEVLAGGKKTKGPWALKEVESANEAITKGNITSHGSKLLVYHEITMEKYEAELSTVKDKVKRKHKMLHKKFRKAHKIVTAKIREEVDDETKMSYHLGECTTGGQFSDLYDRYGEVLRAYARFTEKSVEYEESLPAVKQDNASDLDDDKDESSDNNSSSEHEPCTDGIDYDSLQHANYDTALALLETSLKDLGRCEVLIPPSDASASQPSQPAPVIPVPQPPTPPSPASTSQPAPVISVPQPAPAIPAPQPPMPQPPTLPTNPASQLAPAPLPEDDQPV</sequence>
<dbReference type="OrthoDB" id="2687158at2759"/>
<evidence type="ECO:0000313" key="2">
    <source>
        <dbReference type="EMBL" id="KAG1801129.1"/>
    </source>
</evidence>
<evidence type="ECO:0000256" key="1">
    <source>
        <dbReference type="SAM" id="MobiDB-lite"/>
    </source>
</evidence>
<comment type="caution">
    <text evidence="2">The sequence shown here is derived from an EMBL/GenBank/DDBJ whole genome shotgun (WGS) entry which is preliminary data.</text>
</comment>
<feature type="compositionally biased region" description="Pro residues" evidence="1">
    <location>
        <begin position="380"/>
        <end position="399"/>
    </location>
</feature>
<keyword evidence="3" id="KW-1185">Reference proteome</keyword>
<reference evidence="2" key="1">
    <citation type="journal article" date="2020" name="New Phytol.">
        <title>Comparative genomics reveals dynamic genome evolution in host specialist ectomycorrhizal fungi.</title>
        <authorList>
            <person name="Lofgren L.A."/>
            <person name="Nguyen N.H."/>
            <person name="Vilgalys R."/>
            <person name="Ruytinx J."/>
            <person name="Liao H.L."/>
            <person name="Branco S."/>
            <person name="Kuo A."/>
            <person name="LaButti K."/>
            <person name="Lipzen A."/>
            <person name="Andreopoulos W."/>
            <person name="Pangilinan J."/>
            <person name="Riley R."/>
            <person name="Hundley H."/>
            <person name="Na H."/>
            <person name="Barry K."/>
            <person name="Grigoriev I.V."/>
            <person name="Stajich J.E."/>
            <person name="Kennedy P.G."/>
        </authorList>
    </citation>
    <scope>NUCLEOTIDE SEQUENCE</scope>
    <source>
        <strain evidence="2">MN1</strain>
    </source>
</reference>
<feature type="compositionally biased region" description="Low complexity" evidence="1">
    <location>
        <begin position="367"/>
        <end position="379"/>
    </location>
</feature>
<feature type="compositionally biased region" description="Pro residues" evidence="1">
    <location>
        <begin position="350"/>
        <end position="366"/>
    </location>
</feature>
<feature type="region of interest" description="Disordered" evidence="1">
    <location>
        <begin position="273"/>
        <end position="309"/>
    </location>
</feature>
<accession>A0A9P7DR81</accession>
<organism evidence="2 3">
    <name type="scientific">Suillus subaureus</name>
    <dbReference type="NCBI Taxonomy" id="48587"/>
    <lineage>
        <taxon>Eukaryota</taxon>
        <taxon>Fungi</taxon>
        <taxon>Dikarya</taxon>
        <taxon>Basidiomycota</taxon>
        <taxon>Agaricomycotina</taxon>
        <taxon>Agaricomycetes</taxon>
        <taxon>Agaricomycetidae</taxon>
        <taxon>Boletales</taxon>
        <taxon>Suillineae</taxon>
        <taxon>Suillaceae</taxon>
        <taxon>Suillus</taxon>
    </lineage>
</organism>